<evidence type="ECO:0000259" key="2">
    <source>
        <dbReference type="Pfam" id="PF13539"/>
    </source>
</evidence>
<dbReference type="Proteomes" id="UP000193061">
    <property type="component" value="Unassembled WGS sequence"/>
</dbReference>
<dbReference type="SUPFAM" id="SSF47090">
    <property type="entry name" value="PGBD-like"/>
    <property type="match status" value="1"/>
</dbReference>
<dbReference type="Pfam" id="PF01471">
    <property type="entry name" value="PG_binding_1"/>
    <property type="match status" value="1"/>
</dbReference>
<organism evidence="3 4">
    <name type="scientific">Roseovarius albus</name>
    <dbReference type="NCBI Taxonomy" id="1247867"/>
    <lineage>
        <taxon>Bacteria</taxon>
        <taxon>Pseudomonadati</taxon>
        <taxon>Pseudomonadota</taxon>
        <taxon>Alphaproteobacteria</taxon>
        <taxon>Rhodobacterales</taxon>
        <taxon>Roseobacteraceae</taxon>
        <taxon>Roseovarius</taxon>
    </lineage>
</organism>
<sequence length="282" mass="31712">MPKFFYTLKRGHIGSDVLRLQKFLISQGIHLQFGADGDFGPATHAAVEQFQQREGLLVDGLFGHNSAIAAVAWGYENTSFEEPIPRTSAEIQEALRFPSKPTNLPRPTQQVSDQLFGEFQYEYAPSNGNPQRIRILNNWVADNIGRFQIPQLLGMVDRQSSSPRLMVNGEIRCHRLAAPRILALFSAWETAGLVNRVLYYVGCFNPRLKRGTINPVRANLSNHSWGSAFDINSQENWIGRPDAIIGARGCLRELVRIANEEGFYWGGHFGNKDGMHFEIAEL</sequence>
<name>A0A1X6Z5E7_9RHOB</name>
<dbReference type="RefSeq" id="WP_085805500.1">
    <property type="nucleotide sequence ID" value="NZ_FWFX01000005.1"/>
</dbReference>
<feature type="domain" description="Peptidase M15C" evidence="2">
    <location>
        <begin position="218"/>
        <end position="279"/>
    </location>
</feature>
<dbReference type="GO" id="GO:0008233">
    <property type="term" value="F:peptidase activity"/>
    <property type="evidence" value="ECO:0007669"/>
    <property type="project" value="InterPro"/>
</dbReference>
<dbReference type="SUPFAM" id="SSF55166">
    <property type="entry name" value="Hedgehog/DD-peptidase"/>
    <property type="match status" value="1"/>
</dbReference>
<accession>A0A1X6Z5E7</accession>
<dbReference type="InterPro" id="IPR036366">
    <property type="entry name" value="PGBDSf"/>
</dbReference>
<dbReference type="AlphaFoldDB" id="A0A1X6Z5E7"/>
<keyword evidence="4" id="KW-1185">Reference proteome</keyword>
<dbReference type="EMBL" id="FWFX01000005">
    <property type="protein sequence ID" value="SLN40911.1"/>
    <property type="molecule type" value="Genomic_DNA"/>
</dbReference>
<evidence type="ECO:0000259" key="1">
    <source>
        <dbReference type="Pfam" id="PF01471"/>
    </source>
</evidence>
<dbReference type="OrthoDB" id="9799970at2"/>
<dbReference type="InterPro" id="IPR036365">
    <property type="entry name" value="PGBD-like_sf"/>
</dbReference>
<dbReference type="Gene3D" id="1.10.101.10">
    <property type="entry name" value="PGBD-like superfamily/PGBD"/>
    <property type="match status" value="1"/>
</dbReference>
<evidence type="ECO:0000313" key="3">
    <source>
        <dbReference type="EMBL" id="SLN40911.1"/>
    </source>
</evidence>
<gene>
    <name evidence="3" type="ORF">ROA7450_01977</name>
</gene>
<dbReference type="InterPro" id="IPR009045">
    <property type="entry name" value="Zn_M74/Hedgehog-like"/>
</dbReference>
<dbReference type="InterPro" id="IPR002477">
    <property type="entry name" value="Peptidoglycan-bd-like"/>
</dbReference>
<reference evidence="3 4" key="1">
    <citation type="submission" date="2017-03" db="EMBL/GenBank/DDBJ databases">
        <authorList>
            <person name="Afonso C.L."/>
            <person name="Miller P.J."/>
            <person name="Scott M.A."/>
            <person name="Spackman E."/>
            <person name="Goraichik I."/>
            <person name="Dimitrov K.M."/>
            <person name="Suarez D.L."/>
            <person name="Swayne D.E."/>
        </authorList>
    </citation>
    <scope>NUCLEOTIDE SEQUENCE [LARGE SCALE GENOMIC DNA]</scope>
    <source>
        <strain evidence="3 4">CECT 7450</strain>
    </source>
</reference>
<dbReference type="InterPro" id="IPR039561">
    <property type="entry name" value="Peptidase_M15C"/>
</dbReference>
<dbReference type="Pfam" id="PF13539">
    <property type="entry name" value="Peptidase_M15_4"/>
    <property type="match status" value="1"/>
</dbReference>
<dbReference type="Gene3D" id="3.30.1380.10">
    <property type="match status" value="1"/>
</dbReference>
<proteinExistence type="predicted"/>
<protein>
    <submittedName>
        <fullName evidence="3">Putative peptidoglycan binding domain protein</fullName>
    </submittedName>
</protein>
<feature type="domain" description="Peptidoglycan binding-like" evidence="1">
    <location>
        <begin position="14"/>
        <end position="63"/>
    </location>
</feature>
<evidence type="ECO:0000313" key="4">
    <source>
        <dbReference type="Proteomes" id="UP000193061"/>
    </source>
</evidence>